<sequence>MQSRSKEQREKEEVQTISSINSDVHRIFSPRSWGIIEIGRISVQSEDEPIGWFELEEDWNDVEIKLQQCRVAKFLMVKFLCTRQDSAERLGVQNLSFSGYLCPGTERLVDLDDLSRQGESLDQNGVTGLCLLNKTLFFIQQLTRDMDASHFKQKYLLDFSGLSLNLFWSFYNKLREIEGEEVLKSRVLLLQLMQNCFPMLPNPMEPQDSEESKDPDEGAPAAAGPSTSGSEDPQSVSAKAVLELYNHLCHIVDSPEGETVMETVLHKEAVKAILNGAAVFFPDKLNRRNKLFHMMKNFTEDDQPQSVKVTFESLCNYFSNQDPSGLLLLPSKGTPSDYDISPILLVMETLLLVASRECEIMMVDGGTGASRTVVLSLFWALQGSLLSWCYLELKGGTSTPAASELARDILLK</sequence>
<accession>A0ABV0V859</accession>
<evidence type="ECO:0000313" key="2">
    <source>
        <dbReference type="EMBL" id="MEQ2253214.1"/>
    </source>
</evidence>
<dbReference type="PANTHER" id="PTHR22772">
    <property type="entry name" value="NOVEL ZZ TYPE ZINC FINGER DOMAIN CONTAINING PROTEIN"/>
    <property type="match status" value="1"/>
</dbReference>
<protein>
    <submittedName>
        <fullName evidence="2">Uncharacterized protein</fullName>
    </submittedName>
</protein>
<feature type="non-terminal residue" evidence="2">
    <location>
        <position position="412"/>
    </location>
</feature>
<gene>
    <name evidence="2" type="ORF">ILYODFUR_029901</name>
</gene>
<evidence type="ECO:0000313" key="3">
    <source>
        <dbReference type="Proteomes" id="UP001482620"/>
    </source>
</evidence>
<dbReference type="InterPro" id="IPR040099">
    <property type="entry name" value="ZZEF1"/>
</dbReference>
<dbReference type="PANTHER" id="PTHR22772:SF4">
    <property type="entry name" value="ZINC FINGER ZZ-TYPE AND EF-HAND DOMAIN-CONTAINING PROTEIN 1"/>
    <property type="match status" value="1"/>
</dbReference>
<proteinExistence type="predicted"/>
<feature type="region of interest" description="Disordered" evidence="1">
    <location>
        <begin position="200"/>
        <end position="233"/>
    </location>
</feature>
<dbReference type="Proteomes" id="UP001482620">
    <property type="component" value="Unassembled WGS sequence"/>
</dbReference>
<organism evidence="2 3">
    <name type="scientific">Ilyodon furcidens</name>
    <name type="common">goldbreast splitfin</name>
    <dbReference type="NCBI Taxonomy" id="33524"/>
    <lineage>
        <taxon>Eukaryota</taxon>
        <taxon>Metazoa</taxon>
        <taxon>Chordata</taxon>
        <taxon>Craniata</taxon>
        <taxon>Vertebrata</taxon>
        <taxon>Euteleostomi</taxon>
        <taxon>Actinopterygii</taxon>
        <taxon>Neopterygii</taxon>
        <taxon>Teleostei</taxon>
        <taxon>Neoteleostei</taxon>
        <taxon>Acanthomorphata</taxon>
        <taxon>Ovalentaria</taxon>
        <taxon>Atherinomorphae</taxon>
        <taxon>Cyprinodontiformes</taxon>
        <taxon>Goodeidae</taxon>
        <taxon>Ilyodon</taxon>
    </lineage>
</organism>
<comment type="caution">
    <text evidence="2">The sequence shown here is derived from an EMBL/GenBank/DDBJ whole genome shotgun (WGS) entry which is preliminary data.</text>
</comment>
<keyword evidence="3" id="KW-1185">Reference proteome</keyword>
<name>A0ABV0V859_9TELE</name>
<feature type="compositionally biased region" description="Low complexity" evidence="1">
    <location>
        <begin position="218"/>
        <end position="230"/>
    </location>
</feature>
<evidence type="ECO:0000256" key="1">
    <source>
        <dbReference type="SAM" id="MobiDB-lite"/>
    </source>
</evidence>
<dbReference type="EMBL" id="JAHRIQ010097017">
    <property type="protein sequence ID" value="MEQ2253214.1"/>
    <property type="molecule type" value="Genomic_DNA"/>
</dbReference>
<reference evidence="2 3" key="1">
    <citation type="submission" date="2021-06" db="EMBL/GenBank/DDBJ databases">
        <authorList>
            <person name="Palmer J.M."/>
        </authorList>
    </citation>
    <scope>NUCLEOTIDE SEQUENCE [LARGE SCALE GENOMIC DNA]</scope>
    <source>
        <strain evidence="3">if_2019</strain>
        <tissue evidence="2">Muscle</tissue>
    </source>
</reference>